<evidence type="ECO:0000313" key="2">
    <source>
        <dbReference type="EMBL" id="NEZ62737.1"/>
    </source>
</evidence>
<dbReference type="AlphaFoldDB" id="A0A6M0S2R1"/>
<evidence type="ECO:0000313" key="3">
    <source>
        <dbReference type="Proteomes" id="UP000473574"/>
    </source>
</evidence>
<dbReference type="InterPro" id="IPR025859">
    <property type="entry name" value="AurF/CmlI"/>
</dbReference>
<feature type="region of interest" description="Disordered" evidence="1">
    <location>
        <begin position="1"/>
        <end position="20"/>
    </location>
</feature>
<accession>A0A6M0S2R1</accession>
<dbReference type="InterPro" id="IPR012348">
    <property type="entry name" value="RNR-like"/>
</dbReference>
<evidence type="ECO:0000256" key="1">
    <source>
        <dbReference type="SAM" id="MobiDB-lite"/>
    </source>
</evidence>
<dbReference type="GO" id="GO:0016491">
    <property type="term" value="F:oxidoreductase activity"/>
    <property type="evidence" value="ECO:0007669"/>
    <property type="project" value="InterPro"/>
</dbReference>
<gene>
    <name evidence="2" type="ORF">D0962_08075</name>
</gene>
<protein>
    <submittedName>
        <fullName evidence="2">Diiron oxygenase</fullName>
    </submittedName>
</protein>
<proteinExistence type="predicted"/>
<dbReference type="Pfam" id="PF11583">
    <property type="entry name" value="AurF"/>
    <property type="match status" value="1"/>
</dbReference>
<organism evidence="2 3">
    <name type="scientific">Adonisia turfae CCMR0082</name>
    <dbReference type="NCBI Taxonomy" id="2304604"/>
    <lineage>
        <taxon>Bacteria</taxon>
        <taxon>Bacillati</taxon>
        <taxon>Cyanobacteriota</taxon>
        <taxon>Adonisia</taxon>
        <taxon>Adonisia turfae</taxon>
    </lineage>
</organism>
<comment type="caution">
    <text evidence="2">The sequence shown here is derived from an EMBL/GenBank/DDBJ whole genome shotgun (WGS) entry which is preliminary data.</text>
</comment>
<dbReference type="Proteomes" id="UP000473574">
    <property type="component" value="Unassembled WGS sequence"/>
</dbReference>
<dbReference type="Gene3D" id="1.10.620.20">
    <property type="entry name" value="Ribonucleotide Reductase, subunit A"/>
    <property type="match status" value="1"/>
</dbReference>
<reference evidence="2 3" key="1">
    <citation type="journal article" date="2020" name="Microb. Ecol.">
        <title>Ecogenomics of the Marine Benthic Filamentous Cyanobacterium Adonisia.</title>
        <authorList>
            <person name="Walter J.M."/>
            <person name="Coutinho F.H."/>
            <person name="Leomil L."/>
            <person name="Hargreaves P.I."/>
            <person name="Campeao M.E."/>
            <person name="Vieira V.V."/>
            <person name="Silva B.S."/>
            <person name="Fistarol G.O."/>
            <person name="Salomon P.S."/>
            <person name="Sawabe T."/>
            <person name="Mino S."/>
            <person name="Hosokawa M."/>
            <person name="Miyashita H."/>
            <person name="Maruyama F."/>
            <person name="van Verk M.C."/>
            <person name="Dutilh B.E."/>
            <person name="Thompson C.C."/>
            <person name="Thompson F.L."/>
        </authorList>
    </citation>
    <scope>NUCLEOTIDE SEQUENCE [LARGE SCALE GENOMIC DNA]</scope>
    <source>
        <strain evidence="2 3">CCMR0082</strain>
    </source>
</reference>
<dbReference type="EMBL" id="QZCE01000001">
    <property type="protein sequence ID" value="NEZ62737.1"/>
    <property type="molecule type" value="Genomic_DNA"/>
</dbReference>
<sequence>MNSVIEPSKTQTVKPDSSADISHSRMLLEKMAHNWHLRSQVSQVKKKVAYESSSEMAFNPNREDFRLDLLPFKDHPDFLAAPSEIRQKVLSCGWIAYNEKTIDIESKVIAPACNHILYREVPGVDDETSQLIASDTLVDEAYHIQLVVHACNITREHRQLQHLKLPSFTLVRKMTQEKERYSEPWKKLLVQMATAIVSEVFVSDYLSLLAYDKEIQPLNQLTVYTHLRDEKAHHSIFLELAKCMYANFSLEQQMFFSQILPKPVRWFADAELDVWGAMLQQINFPNARTIIQDTATNADVDLLRIDYSDVIQLAKELGVLDSVAGADSFAQAGLCD</sequence>
<name>A0A6M0S2R1_9CYAN</name>